<feature type="domain" description="CUB" evidence="5">
    <location>
        <begin position="35"/>
        <end position="80"/>
    </location>
</feature>
<keyword evidence="2" id="KW-0677">Repeat</keyword>
<dbReference type="Gene3D" id="2.60.120.290">
    <property type="entry name" value="Spermadhesin, CUB domain"/>
    <property type="match status" value="1"/>
</dbReference>
<dbReference type="GO" id="GO:0060074">
    <property type="term" value="P:synapse maturation"/>
    <property type="evidence" value="ECO:0007669"/>
    <property type="project" value="TreeGrafter"/>
</dbReference>
<dbReference type="Gene3D" id="2.10.70.10">
    <property type="entry name" value="Complement Module, domain 1"/>
    <property type="match status" value="1"/>
</dbReference>
<dbReference type="Pfam" id="PF00431">
    <property type="entry name" value="CUB"/>
    <property type="match status" value="1"/>
</dbReference>
<dbReference type="GO" id="GO:0005783">
    <property type="term" value="C:endoplasmic reticulum"/>
    <property type="evidence" value="ECO:0007669"/>
    <property type="project" value="TreeGrafter"/>
</dbReference>
<dbReference type="GO" id="GO:0043025">
    <property type="term" value="C:neuronal cell body"/>
    <property type="evidence" value="ECO:0007669"/>
    <property type="project" value="TreeGrafter"/>
</dbReference>
<dbReference type="SUPFAM" id="SSF49854">
    <property type="entry name" value="Spermadhesin, CUB domain"/>
    <property type="match status" value="1"/>
</dbReference>
<evidence type="ECO:0000259" key="5">
    <source>
        <dbReference type="Pfam" id="PF00431"/>
    </source>
</evidence>
<comment type="caution">
    <text evidence="6">The sequence shown here is derived from an EMBL/GenBank/DDBJ whole genome shotgun (WGS) entry which is preliminary data.</text>
</comment>
<dbReference type="InterPro" id="IPR000436">
    <property type="entry name" value="Sushi_SCR_CCP_dom"/>
</dbReference>
<accession>A0A5E4B6D3</accession>
<dbReference type="Pfam" id="PF00084">
    <property type="entry name" value="Sushi"/>
    <property type="match status" value="1"/>
</dbReference>
<evidence type="ECO:0008006" key="8">
    <source>
        <dbReference type="Google" id="ProtNLM"/>
    </source>
</evidence>
<protein>
    <recommendedName>
        <fullName evidence="8">CUB domain-containing protein</fullName>
    </recommendedName>
</protein>
<proteinExistence type="predicted"/>
<dbReference type="InterPro" id="IPR051277">
    <property type="entry name" value="SEZ6_CSMD_C4BPB_Regulators"/>
</dbReference>
<gene>
    <name evidence="6" type="ORF">MONAX_5E022557</name>
</gene>
<dbReference type="InterPro" id="IPR035976">
    <property type="entry name" value="Sushi/SCR/CCP_sf"/>
</dbReference>
<dbReference type="AlphaFoldDB" id="A0A5E4B6D3"/>
<dbReference type="CDD" id="cd00033">
    <property type="entry name" value="CCP"/>
    <property type="match status" value="1"/>
</dbReference>
<feature type="domain" description="Sushi" evidence="4">
    <location>
        <begin position="103"/>
        <end position="144"/>
    </location>
</feature>
<evidence type="ECO:0000313" key="6">
    <source>
        <dbReference type="EMBL" id="VTJ64716.1"/>
    </source>
</evidence>
<keyword evidence="1" id="KW-0768">Sushi</keyword>
<dbReference type="PANTHER" id="PTHR45656">
    <property type="entry name" value="PROTEIN CBR-CLEC-78"/>
    <property type="match status" value="1"/>
</dbReference>
<keyword evidence="3" id="KW-1015">Disulfide bond</keyword>
<dbReference type="Proteomes" id="UP000335636">
    <property type="component" value="Unassembled WGS sequence"/>
</dbReference>
<keyword evidence="7" id="KW-1185">Reference proteome</keyword>
<dbReference type="GO" id="GO:0090036">
    <property type="term" value="P:regulation of protein kinase C signaling"/>
    <property type="evidence" value="ECO:0007669"/>
    <property type="project" value="TreeGrafter"/>
</dbReference>
<dbReference type="EMBL" id="CABDUW010000276">
    <property type="protein sequence ID" value="VTJ64716.1"/>
    <property type="molecule type" value="Genomic_DNA"/>
</dbReference>
<evidence type="ECO:0000256" key="2">
    <source>
        <dbReference type="ARBA" id="ARBA00022737"/>
    </source>
</evidence>
<sequence>MSWSPLQSAPASPPRRSLGPDMEHILRNYVLNLSNSDILTIYDGDEVTPHILGQYLGNTGPQKLYSSTPDLTIQFHSDPAGLIFGKGQGFIMNYIEVSRNDSCSDLPEIQNGWKTTSHTELVRGARITYQCDPGYDIVGSDTLTFGGGESCPVYLLSRPLPSTNADL</sequence>
<evidence type="ECO:0000313" key="7">
    <source>
        <dbReference type="Proteomes" id="UP000335636"/>
    </source>
</evidence>
<dbReference type="PANTHER" id="PTHR45656:SF8">
    <property type="entry name" value="SEIZURE 6-LIKE PROTEIN"/>
    <property type="match status" value="1"/>
</dbReference>
<dbReference type="SUPFAM" id="SSF57535">
    <property type="entry name" value="Complement control module/SCR domain"/>
    <property type="match status" value="1"/>
</dbReference>
<name>A0A5E4B6D3_MARMO</name>
<evidence type="ECO:0000259" key="4">
    <source>
        <dbReference type="Pfam" id="PF00084"/>
    </source>
</evidence>
<dbReference type="CDD" id="cd00041">
    <property type="entry name" value="CUB"/>
    <property type="match status" value="1"/>
</dbReference>
<dbReference type="InterPro" id="IPR035914">
    <property type="entry name" value="Sperma_CUB_dom_sf"/>
</dbReference>
<organism evidence="6 7">
    <name type="scientific">Marmota monax</name>
    <name type="common">Woodchuck</name>
    <dbReference type="NCBI Taxonomy" id="9995"/>
    <lineage>
        <taxon>Eukaryota</taxon>
        <taxon>Metazoa</taxon>
        <taxon>Chordata</taxon>
        <taxon>Craniata</taxon>
        <taxon>Vertebrata</taxon>
        <taxon>Euteleostomi</taxon>
        <taxon>Mammalia</taxon>
        <taxon>Eutheria</taxon>
        <taxon>Euarchontoglires</taxon>
        <taxon>Glires</taxon>
        <taxon>Rodentia</taxon>
        <taxon>Sciuromorpha</taxon>
        <taxon>Sciuridae</taxon>
        <taxon>Xerinae</taxon>
        <taxon>Marmotini</taxon>
        <taxon>Marmota</taxon>
    </lineage>
</organism>
<dbReference type="InterPro" id="IPR000859">
    <property type="entry name" value="CUB_dom"/>
</dbReference>
<reference evidence="6" key="1">
    <citation type="submission" date="2019-04" db="EMBL/GenBank/DDBJ databases">
        <authorList>
            <person name="Alioto T."/>
            <person name="Alioto T."/>
        </authorList>
    </citation>
    <scope>NUCLEOTIDE SEQUENCE [LARGE SCALE GENOMIC DNA]</scope>
</reference>
<evidence type="ECO:0000256" key="1">
    <source>
        <dbReference type="ARBA" id="ARBA00022659"/>
    </source>
</evidence>
<evidence type="ECO:0000256" key="3">
    <source>
        <dbReference type="ARBA" id="ARBA00023157"/>
    </source>
</evidence>